<evidence type="ECO:0000256" key="1">
    <source>
        <dbReference type="SAM" id="SignalP"/>
    </source>
</evidence>
<keyword evidence="1" id="KW-0732">Signal</keyword>
<dbReference type="AlphaFoldDB" id="A0A1P8KL13"/>
<evidence type="ECO:0000313" key="3">
    <source>
        <dbReference type="Proteomes" id="UP000186074"/>
    </source>
</evidence>
<organism evidence="2 3">
    <name type="scientific">Poseidonibacter parvus</name>
    <dbReference type="NCBI Taxonomy" id="1850254"/>
    <lineage>
        <taxon>Bacteria</taxon>
        <taxon>Pseudomonadati</taxon>
        <taxon>Campylobacterota</taxon>
        <taxon>Epsilonproteobacteria</taxon>
        <taxon>Campylobacterales</taxon>
        <taxon>Arcobacteraceae</taxon>
        <taxon>Poseidonibacter</taxon>
    </lineage>
</organism>
<accession>A0A1P8KL13</accession>
<keyword evidence="3" id="KW-1185">Reference proteome</keyword>
<dbReference type="EMBL" id="CP019070">
    <property type="protein sequence ID" value="APW65248.1"/>
    <property type="molecule type" value="Genomic_DNA"/>
</dbReference>
<dbReference type="RefSeq" id="WP_076085223.1">
    <property type="nucleotide sequence ID" value="NZ_CP019070.1"/>
</dbReference>
<name>A0A1P8KL13_9BACT</name>
<reference evidence="2 3" key="1">
    <citation type="submission" date="2017-01" db="EMBL/GenBank/DDBJ databases">
        <title>Genome sequencing of Arcobacter sp. LPB0137.</title>
        <authorList>
            <person name="Lee G.-W."/>
            <person name="Yi H."/>
        </authorList>
    </citation>
    <scope>NUCLEOTIDE SEQUENCE [LARGE SCALE GENOMIC DNA]</scope>
    <source>
        <strain evidence="2 3">LPB0137</strain>
    </source>
</reference>
<feature type="signal peptide" evidence="1">
    <location>
        <begin position="1"/>
        <end position="21"/>
    </location>
</feature>
<proteinExistence type="predicted"/>
<protein>
    <submittedName>
        <fullName evidence="2">Uncharacterized protein</fullName>
    </submittedName>
</protein>
<dbReference type="KEGG" id="alp:LPB137_05010"/>
<dbReference type="STRING" id="1850254.LPB137_05010"/>
<dbReference type="Proteomes" id="UP000186074">
    <property type="component" value="Chromosome"/>
</dbReference>
<sequence>MKRLTQIVLGLGLMASSSLMASDTISALYPLEDNDTPDYILSNNHDIDSKVTNKLAKASVSKDTLLALYPLEDNDTPDYLLDRVQDNQSSVVYTAAKSSINAETVCALFPEEDVDGPRKSC</sequence>
<evidence type="ECO:0000313" key="2">
    <source>
        <dbReference type="EMBL" id="APW65248.1"/>
    </source>
</evidence>
<gene>
    <name evidence="2" type="ORF">LPB137_05010</name>
</gene>
<feature type="chain" id="PRO_5012026505" evidence="1">
    <location>
        <begin position="22"/>
        <end position="121"/>
    </location>
</feature>